<feature type="compositionally biased region" description="Polar residues" evidence="1">
    <location>
        <begin position="1"/>
        <end position="42"/>
    </location>
</feature>
<feature type="compositionally biased region" description="Polar residues" evidence="1">
    <location>
        <begin position="167"/>
        <end position="187"/>
    </location>
</feature>
<evidence type="ECO:0000313" key="3">
    <source>
        <dbReference type="Proteomes" id="UP001166286"/>
    </source>
</evidence>
<dbReference type="Proteomes" id="UP001166286">
    <property type="component" value="Unassembled WGS sequence"/>
</dbReference>
<gene>
    <name evidence="2" type="ORF">JMJ35_006952</name>
</gene>
<feature type="compositionally biased region" description="Low complexity" evidence="1">
    <location>
        <begin position="299"/>
        <end position="309"/>
    </location>
</feature>
<dbReference type="AlphaFoldDB" id="A0AA39QWK4"/>
<accession>A0AA39QWK4</accession>
<reference evidence="2" key="1">
    <citation type="submission" date="2023-03" db="EMBL/GenBank/DDBJ databases">
        <title>Complete genome of Cladonia borealis.</title>
        <authorList>
            <person name="Park H."/>
        </authorList>
    </citation>
    <scope>NUCLEOTIDE SEQUENCE</scope>
    <source>
        <strain evidence="2">ANT050790</strain>
    </source>
</reference>
<keyword evidence="3" id="KW-1185">Reference proteome</keyword>
<dbReference type="EMBL" id="JAFEKC020000015">
    <property type="protein sequence ID" value="KAK0510520.1"/>
    <property type="molecule type" value="Genomic_DNA"/>
</dbReference>
<proteinExistence type="predicted"/>
<comment type="caution">
    <text evidence="2">The sequence shown here is derived from an EMBL/GenBank/DDBJ whole genome shotgun (WGS) entry which is preliminary data.</text>
</comment>
<feature type="region of interest" description="Disordered" evidence="1">
    <location>
        <begin position="264"/>
        <end position="324"/>
    </location>
</feature>
<evidence type="ECO:0000256" key="1">
    <source>
        <dbReference type="SAM" id="MobiDB-lite"/>
    </source>
</evidence>
<feature type="region of interest" description="Disordered" evidence="1">
    <location>
        <begin position="1"/>
        <end position="62"/>
    </location>
</feature>
<evidence type="ECO:0000313" key="2">
    <source>
        <dbReference type="EMBL" id="KAK0510520.1"/>
    </source>
</evidence>
<feature type="region of interest" description="Disordered" evidence="1">
    <location>
        <begin position="164"/>
        <end position="190"/>
    </location>
</feature>
<name>A0AA39QWK4_9LECA</name>
<protein>
    <submittedName>
        <fullName evidence="2">Uncharacterized protein</fullName>
    </submittedName>
</protein>
<sequence length="324" mass="34399">MSFNRQDLSEQTSNSQTRGNGTSNNGQPVLDASQDSSIQNSNTQTPTTKQPPTLPSITATCGVPSHPDPFNFGLHYPLNGNDIQASRNGPHTHAHFNGGHWIPSNNNAAPPNWSHSPSSPFGHNPNYPWNNNSVPAPPNPHPAVASTAHLPAAGYLPSTFTPGPVSARSQELMNDSTPLEPSGQQPRMPNPLGPVGVYGPAYRQWLIQQFEDCSARRQARLSTAQTDMSQRRRSNSTGSIVVTELTFHSEILASLAEVAIGMNEESDSPAGPEIPDSDDEAELYDSSLHGDANEQDPNAATEAASSEEALTNGPNPEGGSGASM</sequence>
<organism evidence="2 3">
    <name type="scientific">Cladonia borealis</name>
    <dbReference type="NCBI Taxonomy" id="184061"/>
    <lineage>
        <taxon>Eukaryota</taxon>
        <taxon>Fungi</taxon>
        <taxon>Dikarya</taxon>
        <taxon>Ascomycota</taxon>
        <taxon>Pezizomycotina</taxon>
        <taxon>Lecanoromycetes</taxon>
        <taxon>OSLEUM clade</taxon>
        <taxon>Lecanoromycetidae</taxon>
        <taxon>Lecanorales</taxon>
        <taxon>Lecanorineae</taxon>
        <taxon>Cladoniaceae</taxon>
        <taxon>Cladonia</taxon>
    </lineage>
</organism>